<evidence type="ECO:0000313" key="2">
    <source>
        <dbReference type="EMBL" id="KAE8365514.1"/>
    </source>
</evidence>
<evidence type="ECO:0008006" key="4">
    <source>
        <dbReference type="Google" id="ProtNLM"/>
    </source>
</evidence>
<reference evidence="2 3" key="1">
    <citation type="submission" date="2019-04" db="EMBL/GenBank/DDBJ databases">
        <title>Friends and foes A comparative genomics studyof 23 Aspergillus species from section Flavi.</title>
        <authorList>
            <consortium name="DOE Joint Genome Institute"/>
            <person name="Kjaerbolling I."/>
            <person name="Vesth T."/>
            <person name="Frisvad J.C."/>
            <person name="Nybo J.L."/>
            <person name="Theobald S."/>
            <person name="Kildgaard S."/>
            <person name="Isbrandt T."/>
            <person name="Kuo A."/>
            <person name="Sato A."/>
            <person name="Lyhne E.K."/>
            <person name="Kogle M.E."/>
            <person name="Wiebenga A."/>
            <person name="Kun R.S."/>
            <person name="Lubbers R.J."/>
            <person name="Makela M.R."/>
            <person name="Barry K."/>
            <person name="Chovatia M."/>
            <person name="Clum A."/>
            <person name="Daum C."/>
            <person name="Haridas S."/>
            <person name="He G."/>
            <person name="LaButti K."/>
            <person name="Lipzen A."/>
            <person name="Mondo S."/>
            <person name="Riley R."/>
            <person name="Salamov A."/>
            <person name="Simmons B.A."/>
            <person name="Magnuson J.K."/>
            <person name="Henrissat B."/>
            <person name="Mortensen U.H."/>
            <person name="Larsen T.O."/>
            <person name="Devries R.P."/>
            <person name="Grigoriev I.V."/>
            <person name="Machida M."/>
            <person name="Baker S.E."/>
            <person name="Andersen M.R."/>
        </authorList>
    </citation>
    <scope>NUCLEOTIDE SEQUENCE [LARGE SCALE GENOMIC DNA]</scope>
    <source>
        <strain evidence="2 3">CBS 763.97</strain>
    </source>
</reference>
<proteinExistence type="predicted"/>
<dbReference type="SUPFAM" id="SSF56059">
    <property type="entry name" value="Glutathione synthetase ATP-binding domain-like"/>
    <property type="match status" value="1"/>
</dbReference>
<dbReference type="AlphaFoldDB" id="A0A5N7A6N7"/>
<dbReference type="EMBL" id="ML737629">
    <property type="protein sequence ID" value="KAE8365514.1"/>
    <property type="molecule type" value="Genomic_DNA"/>
</dbReference>
<dbReference type="Proteomes" id="UP000326268">
    <property type="component" value="Unassembled WGS sequence"/>
</dbReference>
<keyword evidence="1" id="KW-0812">Transmembrane</keyword>
<name>A0A5N7A6N7_9EURO</name>
<keyword evidence="1" id="KW-0472">Membrane</keyword>
<keyword evidence="1" id="KW-1133">Transmembrane helix</keyword>
<dbReference type="GeneID" id="43656840"/>
<sequence>MKYVKENGTLDLRYNVTRDEKQGLMPGVFLLEVNPHPPRYYGLMSIAWTYGVDYFALHVLYALGDEARMQALSQPCMRGPQHDGVLMLVIPERGGILTSANPAEKFRDEYPKVMDDILLRREA</sequence>
<evidence type="ECO:0000256" key="1">
    <source>
        <dbReference type="SAM" id="Phobius"/>
    </source>
</evidence>
<dbReference type="RefSeq" id="XP_031928595.1">
    <property type="nucleotide sequence ID" value="XM_032072394.1"/>
</dbReference>
<keyword evidence="3" id="KW-1185">Reference proteome</keyword>
<accession>A0A5N7A6N7</accession>
<dbReference type="OrthoDB" id="434648at2759"/>
<organism evidence="2 3">
    <name type="scientific">Aspergillus caelatus</name>
    <dbReference type="NCBI Taxonomy" id="61420"/>
    <lineage>
        <taxon>Eukaryota</taxon>
        <taxon>Fungi</taxon>
        <taxon>Dikarya</taxon>
        <taxon>Ascomycota</taxon>
        <taxon>Pezizomycotina</taxon>
        <taxon>Eurotiomycetes</taxon>
        <taxon>Eurotiomycetidae</taxon>
        <taxon>Eurotiales</taxon>
        <taxon>Aspergillaceae</taxon>
        <taxon>Aspergillus</taxon>
        <taxon>Aspergillus subgen. Circumdati</taxon>
    </lineage>
</organism>
<feature type="transmembrane region" description="Helical" evidence="1">
    <location>
        <begin position="40"/>
        <end position="63"/>
    </location>
</feature>
<gene>
    <name evidence="2" type="ORF">BDV27DRAFT_156800</name>
</gene>
<evidence type="ECO:0000313" key="3">
    <source>
        <dbReference type="Proteomes" id="UP000326268"/>
    </source>
</evidence>
<protein>
    <recommendedName>
        <fullName evidence="4">ATP-grasp domain-containing protein</fullName>
    </recommendedName>
</protein>